<dbReference type="SUPFAM" id="SSF52266">
    <property type="entry name" value="SGNH hydrolase"/>
    <property type="match status" value="1"/>
</dbReference>
<sequence>MSADLIARGLASRAAASARSPNTQALILAIRNWGAFAAPSHRLATTDLPAVTIGAAGAASTINAQTAGGATVPRFDSRLTYVAGPTRQAGTTFPLNGYAVSRSGYCGALNALGDPFFGTQYHAYEFVHTGSQFEVPVTGHGANSLYNLRLVVDDAVAATAAVPSGNGNLYFVKFVFGASRARRIRIETAAVPTNGVNVISASEVSSVARAYPLVTIIGDSFVEPTGADFSANGEAALAARLLGLRGAIAGVGGTGLINPGGNNSAGFPKVNFCDPTRMTDLTLAGVIDAQTGSTLSPALGVVMSSVNDGAANGFASVAGATSFEDAVTRQAFKLIDAWRSTNPGKPLVFFGPTWPNATPTLDIFRQRDAVQRAVQGAGGARANVWFIDRLGPSAILRHGAVDTLATTGTTTSGSATLTALASTAGVVAQSGISGPGIPEGAVVLTVVSSTSVTISHPCTASGTVVAIRFRNNQSALYTSLVAGDTTHPSPAGHEYDAFWIAAELRRLILNEFA</sequence>
<dbReference type="Proteomes" id="UP000321172">
    <property type="component" value="Chromosome"/>
</dbReference>
<organism evidence="1 2">
    <name type="scientific">Novosphingobium ginsenosidimutans</name>
    <dbReference type="NCBI Taxonomy" id="1176536"/>
    <lineage>
        <taxon>Bacteria</taxon>
        <taxon>Pseudomonadati</taxon>
        <taxon>Pseudomonadota</taxon>
        <taxon>Alphaproteobacteria</taxon>
        <taxon>Sphingomonadales</taxon>
        <taxon>Sphingomonadaceae</taxon>
        <taxon>Novosphingobium</taxon>
    </lineage>
</organism>
<dbReference type="EMBL" id="CP042345">
    <property type="protein sequence ID" value="QEA16101.1"/>
    <property type="molecule type" value="Genomic_DNA"/>
</dbReference>
<reference evidence="1 2" key="1">
    <citation type="journal article" date="2013" name="J. Microbiol. Biotechnol.">
        <title>Novosphingobium ginsenosidimutans sp. nov., with the ability to convert ginsenoside.</title>
        <authorList>
            <person name="Kim J.K."/>
            <person name="He D."/>
            <person name="Liu Q.M."/>
            <person name="Park H.Y."/>
            <person name="Jung M.S."/>
            <person name="Yoon M.H."/>
            <person name="Kim S.C."/>
            <person name="Im W.T."/>
        </authorList>
    </citation>
    <scope>NUCLEOTIDE SEQUENCE [LARGE SCALE GENOMIC DNA]</scope>
    <source>
        <strain evidence="1 2">FW-6</strain>
    </source>
</reference>
<accession>A0A5B8S3S7</accession>
<keyword evidence="2" id="KW-1185">Reference proteome</keyword>
<proteinExistence type="predicted"/>
<name>A0A5B8S3S7_9SPHN</name>
<protein>
    <submittedName>
        <fullName evidence="1">Uncharacterized protein</fullName>
    </submittedName>
</protein>
<dbReference type="KEGG" id="ngf:FRF71_08105"/>
<evidence type="ECO:0000313" key="2">
    <source>
        <dbReference type="Proteomes" id="UP000321172"/>
    </source>
</evidence>
<dbReference type="RefSeq" id="WP_147090133.1">
    <property type="nucleotide sequence ID" value="NZ_BAABJD010000006.1"/>
</dbReference>
<gene>
    <name evidence="1" type="ORF">FRF71_08105</name>
</gene>
<dbReference type="AlphaFoldDB" id="A0A5B8S3S7"/>
<evidence type="ECO:0000313" key="1">
    <source>
        <dbReference type="EMBL" id="QEA16101.1"/>
    </source>
</evidence>